<dbReference type="PANTHER" id="PTHR33231:SF1">
    <property type="entry name" value="30S RIBOSOMAL PROTEIN"/>
    <property type="match status" value="1"/>
</dbReference>
<keyword evidence="1 4" id="KW-0810">Translation regulation</keyword>
<evidence type="ECO:0000313" key="9">
    <source>
        <dbReference type="Proteomes" id="UP000075787"/>
    </source>
</evidence>
<keyword evidence="4" id="KW-0963">Cytoplasm</keyword>
<dbReference type="Proteomes" id="UP000257706">
    <property type="component" value="Unassembled WGS sequence"/>
</dbReference>
<dbReference type="InterPro" id="IPR034694">
    <property type="entry name" value="HPF_long/plastid"/>
</dbReference>
<dbReference type="Gene3D" id="3.30.160.100">
    <property type="entry name" value="Ribosome hibernation promotion factor-like"/>
    <property type="match status" value="1"/>
</dbReference>
<comment type="caution">
    <text evidence="8">The sequence shown here is derived from an EMBL/GenBank/DDBJ whole genome shotgun (WGS) entry which is preliminary data.</text>
</comment>
<keyword evidence="5" id="KW-0175">Coiled coil</keyword>
<feature type="domain" description="Sigma 54 modulation/S30EA ribosomal protein C-terminal" evidence="6">
    <location>
        <begin position="138"/>
        <end position="191"/>
    </location>
</feature>
<dbReference type="SUPFAM" id="SSF69754">
    <property type="entry name" value="Ribosome binding protein Y (YfiA homologue)"/>
    <property type="match status" value="1"/>
</dbReference>
<dbReference type="InterPro" id="IPR003489">
    <property type="entry name" value="RHF/RaiA"/>
</dbReference>
<dbReference type="RefSeq" id="WP_014743695.1">
    <property type="nucleotide sequence ID" value="NZ_CP121013.1"/>
</dbReference>
<comment type="similarity">
    <text evidence="4">Belongs to the HPF/YfiA ribosome-associated protein family. Long HPF subfamily.</text>
</comment>
<dbReference type="Pfam" id="PF02482">
    <property type="entry name" value="Ribosomal_S30AE"/>
    <property type="match status" value="1"/>
</dbReference>
<dbReference type="NCBIfam" id="TIGR00741">
    <property type="entry name" value="yfiA"/>
    <property type="match status" value="1"/>
</dbReference>
<evidence type="ECO:0000256" key="5">
    <source>
        <dbReference type="SAM" id="Coils"/>
    </source>
</evidence>
<reference evidence="8 9" key="1">
    <citation type="submission" date="2015-12" db="EMBL/GenBank/DDBJ databases">
        <title>Genome sequence of Tistrella mobilis MCCC 1A02139.</title>
        <authorList>
            <person name="Lu L."/>
            <person name="Lai Q."/>
            <person name="Shao Z."/>
            <person name="Qian P."/>
        </authorList>
    </citation>
    <scope>NUCLEOTIDE SEQUENCE [LARGE SCALE GENOMIC DNA]</scope>
    <source>
        <strain evidence="8 9">MCCC 1A02139</strain>
    </source>
</reference>
<evidence type="ECO:0000313" key="10">
    <source>
        <dbReference type="Proteomes" id="UP000257706"/>
    </source>
</evidence>
<evidence type="ECO:0000256" key="2">
    <source>
        <dbReference type="ARBA" id="ARBA00038695"/>
    </source>
</evidence>
<dbReference type="InterPro" id="IPR038416">
    <property type="entry name" value="Ribosom_S30AE_C_sf"/>
</dbReference>
<dbReference type="CDD" id="cd00552">
    <property type="entry name" value="RaiA"/>
    <property type="match status" value="1"/>
</dbReference>
<comment type="subunit">
    <text evidence="2">Associates exclusively with 100S ribosomes, which are dimers of 70S ribosomes.</text>
</comment>
<evidence type="ECO:0000259" key="6">
    <source>
        <dbReference type="Pfam" id="PF16321"/>
    </source>
</evidence>
<comment type="subcellular location">
    <subcellularLocation>
        <location evidence="4">Cytoplasm</location>
    </subcellularLocation>
</comment>
<gene>
    <name evidence="7" type="primary">raiA</name>
    <name evidence="4" type="synonym">hpf</name>
    <name evidence="8" type="ORF">AUP44_21585</name>
    <name evidence="7" type="ORF">DCK97_26735</name>
</gene>
<evidence type="ECO:0000256" key="4">
    <source>
        <dbReference type="HAMAP-Rule" id="MF_00839"/>
    </source>
</evidence>
<dbReference type="InterPro" id="IPR050574">
    <property type="entry name" value="HPF/YfiA_ribosome-assoc"/>
</dbReference>
<evidence type="ECO:0000313" key="8">
    <source>
        <dbReference type="EMBL" id="KYO57068.1"/>
    </source>
</evidence>
<evidence type="ECO:0000256" key="1">
    <source>
        <dbReference type="ARBA" id="ARBA00022845"/>
    </source>
</evidence>
<dbReference type="InterPro" id="IPR036567">
    <property type="entry name" value="RHF-like"/>
</dbReference>
<accession>A0A162LU29</accession>
<dbReference type="OMA" id="RRLKDHH"/>
<comment type="subunit">
    <text evidence="4">Interacts with 100S ribosomes.</text>
</comment>
<dbReference type="EMBL" id="LPZR01000034">
    <property type="protein sequence ID" value="KYO57068.1"/>
    <property type="molecule type" value="Genomic_DNA"/>
</dbReference>
<dbReference type="PANTHER" id="PTHR33231">
    <property type="entry name" value="30S RIBOSOMAL PROTEIN"/>
    <property type="match status" value="1"/>
</dbReference>
<comment type="function">
    <text evidence="4">Required for dimerization of active 70S ribosomes into 100S ribosomes in stationary phase; 100S ribosomes are translationally inactive and sometimes present during exponential growth.</text>
</comment>
<name>A0A162LU29_9PROT</name>
<dbReference type="EMBL" id="DMAI01000438">
    <property type="protein sequence ID" value="HAE51016.1"/>
    <property type="molecule type" value="Genomic_DNA"/>
</dbReference>
<dbReference type="HAMAP" id="MF_00839">
    <property type="entry name" value="HPF"/>
    <property type="match status" value="1"/>
</dbReference>
<sequence length="199" mass="22157">MQLTVTGKQIDVGDALRDHVSEELDRGVSKYFDDAIDAHVAFGRDAHLFRCDISVHARRGVMMKASGASDEIYVAFDQALSRAEKQLRRYKRRLRDHHRTDARADAAQNSFASIPARAYVLAAEEDETVEREDVADGHPVVIAETDTAILSLTVGEAVMRMDLADQAALLFRNKAHGGLNLVYRREDGNIGWVDPRQPA</sequence>
<dbReference type="Pfam" id="PF16321">
    <property type="entry name" value="Ribosom_S30AE_C"/>
    <property type="match status" value="1"/>
</dbReference>
<reference evidence="7 10" key="2">
    <citation type="journal article" date="2018" name="Nat. Biotechnol.">
        <title>A standardized bacterial taxonomy based on genome phylogeny substantially revises the tree of life.</title>
        <authorList>
            <person name="Parks D.H."/>
            <person name="Chuvochina M."/>
            <person name="Waite D.W."/>
            <person name="Rinke C."/>
            <person name="Skarshewski A."/>
            <person name="Chaumeil P.A."/>
            <person name="Hugenholtz P."/>
        </authorList>
    </citation>
    <scope>NUCLEOTIDE SEQUENCE [LARGE SCALE GENOMIC DNA]</scope>
    <source>
        <strain evidence="7">UBA8739</strain>
    </source>
</reference>
<evidence type="ECO:0000313" key="7">
    <source>
        <dbReference type="EMBL" id="HAE51016.1"/>
    </source>
</evidence>
<dbReference type="Gene3D" id="3.30.505.50">
    <property type="entry name" value="Sigma 54 modulation/S30EA ribosomal protein, C-terminal domain"/>
    <property type="match status" value="1"/>
</dbReference>
<dbReference type="OrthoDB" id="9794975at2"/>
<dbReference type="GeneID" id="97239995"/>
<proteinExistence type="inferred from homology"/>
<dbReference type="Proteomes" id="UP000075787">
    <property type="component" value="Unassembled WGS sequence"/>
</dbReference>
<protein>
    <recommendedName>
        <fullName evidence="3 4">Ribosome hibernation promoting factor</fullName>
        <shortName evidence="4">HPF</shortName>
    </recommendedName>
</protein>
<evidence type="ECO:0000256" key="3">
    <source>
        <dbReference type="ARBA" id="ARBA00041148"/>
    </source>
</evidence>
<dbReference type="GO" id="GO:0043024">
    <property type="term" value="F:ribosomal small subunit binding"/>
    <property type="evidence" value="ECO:0007669"/>
    <property type="project" value="TreeGrafter"/>
</dbReference>
<dbReference type="GO" id="GO:0045900">
    <property type="term" value="P:negative regulation of translational elongation"/>
    <property type="evidence" value="ECO:0007669"/>
    <property type="project" value="TreeGrafter"/>
</dbReference>
<feature type="coiled-coil region" evidence="5">
    <location>
        <begin position="73"/>
        <end position="100"/>
    </location>
</feature>
<dbReference type="InterPro" id="IPR032528">
    <property type="entry name" value="Ribosom_S30AE_C"/>
</dbReference>
<dbReference type="GO" id="GO:0022627">
    <property type="term" value="C:cytosolic small ribosomal subunit"/>
    <property type="evidence" value="ECO:0007669"/>
    <property type="project" value="TreeGrafter"/>
</dbReference>
<organism evidence="8 9">
    <name type="scientific">Tistrella mobilis</name>
    <dbReference type="NCBI Taxonomy" id="171437"/>
    <lineage>
        <taxon>Bacteria</taxon>
        <taxon>Pseudomonadati</taxon>
        <taxon>Pseudomonadota</taxon>
        <taxon>Alphaproteobacteria</taxon>
        <taxon>Geminicoccales</taxon>
        <taxon>Geminicoccaceae</taxon>
        <taxon>Tistrella</taxon>
    </lineage>
</organism>
<dbReference type="AlphaFoldDB" id="A0A162LU29"/>